<evidence type="ECO:0000313" key="3">
    <source>
        <dbReference type="Proteomes" id="UP000502260"/>
    </source>
</evidence>
<organism evidence="2 3">
    <name type="scientific">Sulfurimicrobium lacus</name>
    <dbReference type="NCBI Taxonomy" id="2715678"/>
    <lineage>
        <taxon>Bacteria</taxon>
        <taxon>Pseudomonadati</taxon>
        <taxon>Pseudomonadota</taxon>
        <taxon>Betaproteobacteria</taxon>
        <taxon>Nitrosomonadales</taxon>
        <taxon>Sulfuricellaceae</taxon>
        <taxon>Sulfurimicrobium</taxon>
    </lineage>
</organism>
<dbReference type="EMBL" id="AP022853">
    <property type="protein sequence ID" value="BCB27991.1"/>
    <property type="molecule type" value="Genomic_DNA"/>
</dbReference>
<dbReference type="Proteomes" id="UP000502260">
    <property type="component" value="Chromosome"/>
</dbReference>
<protein>
    <submittedName>
        <fullName evidence="2">Uncharacterized protein</fullName>
    </submittedName>
</protein>
<proteinExistence type="predicted"/>
<evidence type="ECO:0000313" key="2">
    <source>
        <dbReference type="EMBL" id="BCB27991.1"/>
    </source>
</evidence>
<sequence length="120" mass="12735">MALRPNQPHPIAQRFPRTTGFVVLLVGFAFFYISIVEPILHANVGEVIKLSGKGGLGGGIFIILGLLVMLFGPRALALGQTKAANSQKFALILGGVFAVVGIVAMEITKSYLRGKGYILP</sequence>
<keyword evidence="1" id="KW-0812">Transmembrane</keyword>
<feature type="transmembrane region" description="Helical" evidence="1">
    <location>
        <begin position="56"/>
        <end position="77"/>
    </location>
</feature>
<keyword evidence="1" id="KW-0472">Membrane</keyword>
<reference evidence="3" key="1">
    <citation type="submission" date="2020-03" db="EMBL/GenBank/DDBJ databases">
        <title>Complete genome sequence of sulfur-oxidizing bacterium skT11.</title>
        <authorList>
            <person name="Kanda M."/>
            <person name="Kojima H."/>
            <person name="Fukui M."/>
        </authorList>
    </citation>
    <scope>NUCLEOTIDE SEQUENCE [LARGE SCALE GENOMIC DNA]</scope>
    <source>
        <strain evidence="3">skT11</strain>
    </source>
</reference>
<evidence type="ECO:0000256" key="1">
    <source>
        <dbReference type="SAM" id="Phobius"/>
    </source>
</evidence>
<name>A0A6F8VFQ9_9PROT</name>
<accession>A0A6F8VFQ9</accession>
<dbReference type="AlphaFoldDB" id="A0A6F8VFQ9"/>
<dbReference type="KEGG" id="slac:SKTS_28770"/>
<dbReference type="RefSeq" id="WP_173066613.1">
    <property type="nucleotide sequence ID" value="NZ_AP022853.1"/>
</dbReference>
<gene>
    <name evidence="2" type="ORF">SKTS_28770</name>
</gene>
<keyword evidence="3" id="KW-1185">Reference proteome</keyword>
<keyword evidence="1" id="KW-1133">Transmembrane helix</keyword>
<feature type="transmembrane region" description="Helical" evidence="1">
    <location>
        <begin position="21"/>
        <end position="44"/>
    </location>
</feature>
<feature type="transmembrane region" description="Helical" evidence="1">
    <location>
        <begin position="89"/>
        <end position="107"/>
    </location>
</feature>